<evidence type="ECO:0008006" key="11">
    <source>
        <dbReference type="Google" id="ProtNLM"/>
    </source>
</evidence>
<dbReference type="InParanoid" id="T1EDF0"/>
<keyword evidence="4 7" id="KW-1133">Transmembrane helix</keyword>
<dbReference type="AlphaFoldDB" id="T1EDF0"/>
<keyword evidence="3 7" id="KW-0812">Transmembrane</keyword>
<name>T1EDF0_HELRO</name>
<evidence type="ECO:0000256" key="5">
    <source>
        <dbReference type="ARBA" id="ARBA00023136"/>
    </source>
</evidence>
<dbReference type="PANTHER" id="PTHR20886">
    <property type="entry name" value="VANG-LIKE PROTEIN"/>
    <property type="match status" value="1"/>
</dbReference>
<comment type="subcellular location">
    <subcellularLocation>
        <location evidence="1">Cell membrane</location>
        <topology evidence="1">Multi-pass membrane protein</topology>
    </subcellularLocation>
</comment>
<dbReference type="GO" id="GO:0005886">
    <property type="term" value="C:plasma membrane"/>
    <property type="evidence" value="ECO:0000318"/>
    <property type="project" value="GO_Central"/>
</dbReference>
<dbReference type="Proteomes" id="UP000015101">
    <property type="component" value="Unassembled WGS sequence"/>
</dbReference>
<organism evidence="9 10">
    <name type="scientific">Helobdella robusta</name>
    <name type="common">Californian leech</name>
    <dbReference type="NCBI Taxonomy" id="6412"/>
    <lineage>
        <taxon>Eukaryota</taxon>
        <taxon>Metazoa</taxon>
        <taxon>Spiralia</taxon>
        <taxon>Lophotrochozoa</taxon>
        <taxon>Annelida</taxon>
        <taxon>Clitellata</taxon>
        <taxon>Hirudinea</taxon>
        <taxon>Rhynchobdellida</taxon>
        <taxon>Glossiphoniidae</taxon>
        <taxon>Helobdella</taxon>
    </lineage>
</organism>
<keyword evidence="10" id="KW-1185">Reference proteome</keyword>
<comment type="similarity">
    <text evidence="6">Belongs to the Vang family.</text>
</comment>
<feature type="transmembrane region" description="Helical" evidence="7">
    <location>
        <begin position="98"/>
        <end position="118"/>
    </location>
</feature>
<evidence type="ECO:0000313" key="9">
    <source>
        <dbReference type="EnsemblMetazoa" id="HelroP103204"/>
    </source>
</evidence>
<evidence type="ECO:0000256" key="7">
    <source>
        <dbReference type="SAM" id="Phobius"/>
    </source>
</evidence>
<feature type="transmembrane region" description="Helical" evidence="7">
    <location>
        <begin position="66"/>
        <end position="86"/>
    </location>
</feature>
<feature type="transmembrane region" description="Helical" evidence="7">
    <location>
        <begin position="20"/>
        <end position="46"/>
    </location>
</feature>
<reference evidence="9" key="3">
    <citation type="submission" date="2015-06" db="UniProtKB">
        <authorList>
            <consortium name="EnsemblMetazoa"/>
        </authorList>
    </citation>
    <scope>IDENTIFICATION</scope>
</reference>
<dbReference type="GeneID" id="20194602"/>
<evidence type="ECO:0000256" key="4">
    <source>
        <dbReference type="ARBA" id="ARBA00022989"/>
    </source>
</evidence>
<evidence type="ECO:0000256" key="3">
    <source>
        <dbReference type="ARBA" id="ARBA00022692"/>
    </source>
</evidence>
<gene>
    <name evidence="9" type="primary">20194602</name>
    <name evidence="8" type="ORF">HELRODRAFT_103204</name>
</gene>
<dbReference type="OrthoDB" id="8887313at2759"/>
<sequence length="441" mass="50844">MFKSELSKNKSFESTFALKLFQYAGFILFLIISLTAIISPIVMIVLPKLEIDNWRTDVCSTECEGMLISFIIKSFLLFIGSWVLFWRRPEYNMPRASTCKAFILILIFVITSLHWLFYGVKFLSLKDANYLGIVSFASTMIECQIFVHYLAVVLLEIKQLKTRFAVKIVRSPDGLSKCYQVGQMSVQQLAVWCLHKYHSDFEHYNVYLNRMITQKCRTKSFKISQFKLYDIDSSEALNHLPAGTTEGTGNSTRRKVMSCRNNERFYQEDNLERKIRKRKSRLMQAAEDAFNNIRSMQQDAAVTSPIQMSPRDAAQAIFAGLANPLQKYLRTTRQQPKYTVENIVEHITHCLAYNLSAKVFVERYLSQGNVVFNEEKCQNWVIISQSTLNRGVIDGVEFCLKRGEITIMVSVTSLPFLKIFEGDVRNFETQFVICSSGETRV</sequence>
<dbReference type="GO" id="GO:0001736">
    <property type="term" value="P:establishment of planar polarity"/>
    <property type="evidence" value="ECO:0000318"/>
    <property type="project" value="GO_Central"/>
</dbReference>
<evidence type="ECO:0000256" key="6">
    <source>
        <dbReference type="ARBA" id="ARBA00025718"/>
    </source>
</evidence>
<dbReference type="GO" id="GO:0060071">
    <property type="term" value="P:Wnt signaling pathway, planar cell polarity pathway"/>
    <property type="evidence" value="ECO:0000318"/>
    <property type="project" value="GO_Central"/>
</dbReference>
<dbReference type="EnsemblMetazoa" id="HelroT103204">
    <property type="protein sequence ID" value="HelroP103204"/>
    <property type="gene ID" value="HelroG103204"/>
</dbReference>
<dbReference type="EMBL" id="KB097587">
    <property type="protein sequence ID" value="ESN93864.1"/>
    <property type="molecule type" value="Genomic_DNA"/>
</dbReference>
<keyword evidence="5 7" id="KW-0472">Membrane</keyword>
<reference evidence="8 10" key="2">
    <citation type="journal article" date="2013" name="Nature">
        <title>Insights into bilaterian evolution from three spiralian genomes.</title>
        <authorList>
            <person name="Simakov O."/>
            <person name="Marletaz F."/>
            <person name="Cho S.J."/>
            <person name="Edsinger-Gonzales E."/>
            <person name="Havlak P."/>
            <person name="Hellsten U."/>
            <person name="Kuo D.H."/>
            <person name="Larsson T."/>
            <person name="Lv J."/>
            <person name="Arendt D."/>
            <person name="Savage R."/>
            <person name="Osoegawa K."/>
            <person name="de Jong P."/>
            <person name="Grimwood J."/>
            <person name="Chapman J.A."/>
            <person name="Shapiro H."/>
            <person name="Aerts A."/>
            <person name="Otillar R.P."/>
            <person name="Terry A.Y."/>
            <person name="Boore J.L."/>
            <person name="Grigoriev I.V."/>
            <person name="Lindberg D.R."/>
            <person name="Seaver E.C."/>
            <person name="Weisblat D.A."/>
            <person name="Putnam N.H."/>
            <person name="Rokhsar D.S."/>
        </authorList>
    </citation>
    <scope>NUCLEOTIDE SEQUENCE</scope>
</reference>
<dbReference type="Pfam" id="PF06638">
    <property type="entry name" value="Strabismus"/>
    <property type="match status" value="1"/>
</dbReference>
<feature type="transmembrane region" description="Helical" evidence="7">
    <location>
        <begin position="130"/>
        <end position="155"/>
    </location>
</feature>
<dbReference type="EMBL" id="AMQM01007231">
    <property type="status" value="NOT_ANNOTATED_CDS"/>
    <property type="molecule type" value="Genomic_DNA"/>
</dbReference>
<reference evidence="10" key="1">
    <citation type="submission" date="2012-12" db="EMBL/GenBank/DDBJ databases">
        <authorList>
            <person name="Hellsten U."/>
            <person name="Grimwood J."/>
            <person name="Chapman J.A."/>
            <person name="Shapiro H."/>
            <person name="Aerts A."/>
            <person name="Otillar R.P."/>
            <person name="Terry A.Y."/>
            <person name="Boore J.L."/>
            <person name="Simakov O."/>
            <person name="Marletaz F."/>
            <person name="Cho S.-J."/>
            <person name="Edsinger-Gonzales E."/>
            <person name="Havlak P."/>
            <person name="Kuo D.-H."/>
            <person name="Larsson T."/>
            <person name="Lv J."/>
            <person name="Arendt D."/>
            <person name="Savage R."/>
            <person name="Osoegawa K."/>
            <person name="de Jong P."/>
            <person name="Lindberg D.R."/>
            <person name="Seaver E.C."/>
            <person name="Weisblat D.A."/>
            <person name="Putnam N.H."/>
            <person name="Grigoriev I.V."/>
            <person name="Rokhsar D.S."/>
        </authorList>
    </citation>
    <scope>NUCLEOTIDE SEQUENCE</scope>
</reference>
<accession>T1EDF0</accession>
<proteinExistence type="inferred from homology"/>
<dbReference type="OMA" id="DKSVMIQ"/>
<evidence type="ECO:0000256" key="1">
    <source>
        <dbReference type="ARBA" id="ARBA00004651"/>
    </source>
</evidence>
<dbReference type="CTD" id="20194602"/>
<evidence type="ECO:0000313" key="10">
    <source>
        <dbReference type="Proteomes" id="UP000015101"/>
    </source>
</evidence>
<evidence type="ECO:0000313" key="8">
    <source>
        <dbReference type="EMBL" id="ESN93864.1"/>
    </source>
</evidence>
<dbReference type="RefSeq" id="XP_009028069.1">
    <property type="nucleotide sequence ID" value="XM_009029821.1"/>
</dbReference>
<keyword evidence="2" id="KW-1003">Cell membrane</keyword>
<dbReference type="STRING" id="6412.T1EDF0"/>
<evidence type="ECO:0000256" key="2">
    <source>
        <dbReference type="ARBA" id="ARBA00022475"/>
    </source>
</evidence>
<protein>
    <recommendedName>
        <fullName evidence="11">Vang-like protein</fullName>
    </recommendedName>
</protein>
<dbReference type="InterPro" id="IPR009539">
    <property type="entry name" value="VANGL"/>
</dbReference>
<dbReference type="HOGENOM" id="CLU_015742_1_0_1"/>
<dbReference type="KEGG" id="hro:HELRODRAFT_103204"/>
<dbReference type="eggNOG" id="KOG3814">
    <property type="taxonomic scope" value="Eukaryota"/>
</dbReference>